<keyword evidence="4" id="KW-1185">Reference proteome</keyword>
<evidence type="ECO:0008006" key="5">
    <source>
        <dbReference type="Google" id="ProtNLM"/>
    </source>
</evidence>
<name>A0A8T1W4N0_9STRA</name>
<proteinExistence type="predicted"/>
<evidence type="ECO:0000313" key="3">
    <source>
        <dbReference type="EMBL" id="KAG7388537.1"/>
    </source>
</evidence>
<protein>
    <recommendedName>
        <fullName evidence="5">TKL protein kinase</fullName>
    </recommendedName>
</protein>
<dbReference type="InterPro" id="IPR050328">
    <property type="entry name" value="Dev_Immune_Receptor"/>
</dbReference>
<dbReference type="PANTHER" id="PTHR24373">
    <property type="entry name" value="SLIT RELATED LEUCINE-RICH REPEAT NEURONAL PROTEIN"/>
    <property type="match status" value="1"/>
</dbReference>
<dbReference type="OrthoDB" id="1416801at2759"/>
<dbReference type="Proteomes" id="UP000693981">
    <property type="component" value="Unassembled WGS sequence"/>
</dbReference>
<dbReference type="InterPro" id="IPR001611">
    <property type="entry name" value="Leu-rich_rpt"/>
</dbReference>
<keyword evidence="1" id="KW-0732">Signal</keyword>
<accession>A0A8T1W4N0</accession>
<gene>
    <name evidence="3" type="ORF">PHYBOEH_007801</name>
</gene>
<organism evidence="3 4">
    <name type="scientific">Phytophthora boehmeriae</name>
    <dbReference type="NCBI Taxonomy" id="109152"/>
    <lineage>
        <taxon>Eukaryota</taxon>
        <taxon>Sar</taxon>
        <taxon>Stramenopiles</taxon>
        <taxon>Oomycota</taxon>
        <taxon>Peronosporomycetes</taxon>
        <taxon>Peronosporales</taxon>
        <taxon>Peronosporaceae</taxon>
        <taxon>Phytophthora</taxon>
    </lineage>
</organism>
<evidence type="ECO:0000256" key="1">
    <source>
        <dbReference type="ARBA" id="ARBA00022729"/>
    </source>
</evidence>
<feature type="region of interest" description="Disordered" evidence="2">
    <location>
        <begin position="173"/>
        <end position="195"/>
    </location>
</feature>
<dbReference type="PANTHER" id="PTHR24373:SF275">
    <property type="entry name" value="TIR DOMAIN-CONTAINING PROTEIN"/>
    <property type="match status" value="1"/>
</dbReference>
<evidence type="ECO:0000256" key="2">
    <source>
        <dbReference type="SAM" id="MobiDB-lite"/>
    </source>
</evidence>
<dbReference type="AlphaFoldDB" id="A0A8T1W4N0"/>
<reference evidence="3" key="1">
    <citation type="submission" date="2021-02" db="EMBL/GenBank/DDBJ databases">
        <authorList>
            <person name="Palmer J.M."/>
        </authorList>
    </citation>
    <scope>NUCLEOTIDE SEQUENCE</scope>
    <source>
        <strain evidence="3">SCRP23</strain>
    </source>
</reference>
<comment type="caution">
    <text evidence="3">The sequence shown here is derived from an EMBL/GenBank/DDBJ whole genome shotgun (WGS) entry which is preliminary data.</text>
</comment>
<dbReference type="EMBL" id="JAGDFL010000438">
    <property type="protein sequence ID" value="KAG7388537.1"/>
    <property type="molecule type" value="Genomic_DNA"/>
</dbReference>
<evidence type="ECO:0000313" key="4">
    <source>
        <dbReference type="Proteomes" id="UP000693981"/>
    </source>
</evidence>
<sequence>MLTLRRIIGEGDTRQAIRFTPEDRRIPGSSLPIAASISGSLSVSTVEISNIDLYSLTLSVSAFLPPTTTNLTLRNCNIYGFGFHFFDGIDSLQHLDLSSNLLTVPYAGSTTQTSCSNQLCALETLNLTNNSLSTFPTVVFNIDNLKELYIGQNDITDFNISNSTFEAIKNLPSRSNQVRPPSIRHDSSNQLTPLC</sequence>
<dbReference type="Pfam" id="PF00560">
    <property type="entry name" value="LRR_1"/>
    <property type="match status" value="2"/>
</dbReference>